<accession>A0AAQ3RWF4</accession>
<dbReference type="EMBL" id="CP144695">
    <property type="protein sequence ID" value="WVZ06811.1"/>
    <property type="molecule type" value="Genomic_DNA"/>
</dbReference>
<gene>
    <name evidence="1" type="ORF">V8G54_020157</name>
</gene>
<evidence type="ECO:0000313" key="1">
    <source>
        <dbReference type="EMBL" id="WVZ06811.1"/>
    </source>
</evidence>
<name>A0AAQ3RWF4_VIGMU</name>
<reference evidence="1 2" key="1">
    <citation type="journal article" date="2023" name="Life. Sci Alliance">
        <title>Evolutionary insights into 3D genome organization and epigenetic landscape of Vigna mungo.</title>
        <authorList>
            <person name="Junaid A."/>
            <person name="Singh B."/>
            <person name="Bhatia S."/>
        </authorList>
    </citation>
    <scope>NUCLEOTIDE SEQUENCE [LARGE SCALE GENOMIC DNA]</scope>
    <source>
        <strain evidence="1">Urdbean</strain>
    </source>
</reference>
<organism evidence="1 2">
    <name type="scientific">Vigna mungo</name>
    <name type="common">Black gram</name>
    <name type="synonym">Phaseolus mungo</name>
    <dbReference type="NCBI Taxonomy" id="3915"/>
    <lineage>
        <taxon>Eukaryota</taxon>
        <taxon>Viridiplantae</taxon>
        <taxon>Streptophyta</taxon>
        <taxon>Embryophyta</taxon>
        <taxon>Tracheophyta</taxon>
        <taxon>Spermatophyta</taxon>
        <taxon>Magnoliopsida</taxon>
        <taxon>eudicotyledons</taxon>
        <taxon>Gunneridae</taxon>
        <taxon>Pentapetalae</taxon>
        <taxon>rosids</taxon>
        <taxon>fabids</taxon>
        <taxon>Fabales</taxon>
        <taxon>Fabaceae</taxon>
        <taxon>Papilionoideae</taxon>
        <taxon>50 kb inversion clade</taxon>
        <taxon>NPAAA clade</taxon>
        <taxon>indigoferoid/millettioid clade</taxon>
        <taxon>Phaseoleae</taxon>
        <taxon>Vigna</taxon>
    </lineage>
</organism>
<evidence type="ECO:0000313" key="2">
    <source>
        <dbReference type="Proteomes" id="UP001374535"/>
    </source>
</evidence>
<protein>
    <submittedName>
        <fullName evidence="1">Uncharacterized protein</fullName>
    </submittedName>
</protein>
<proteinExistence type="predicted"/>
<dbReference type="AlphaFoldDB" id="A0AAQ3RWF4"/>
<keyword evidence="2" id="KW-1185">Reference proteome</keyword>
<dbReference type="Proteomes" id="UP001374535">
    <property type="component" value="Chromosome 6"/>
</dbReference>
<sequence length="223" mass="25432">MSDKNVSTPMRALWWWDDTVVSLGLALTVRCWPAHSKLRADPRDFSEGLGLLSLKVEGTAQWRDNRLLQSWPWYAQLIKKLRHGSILCLPCSTNSEDLTRFQKKKKLPHTWPDQRMRSHKLFCLYAYKSHIGKNTNQPDQARALWWWANTVCSLGWALNARCWPARSKLGADLCYLSESLGLLGPKVEEQRKPPSLHGGGITGCCSHSPICRVSLVLRPPLIF</sequence>